<dbReference type="AlphaFoldDB" id="A0A6J7IRW4"/>
<evidence type="ECO:0000259" key="1">
    <source>
        <dbReference type="Pfam" id="PF13280"/>
    </source>
</evidence>
<dbReference type="EMBL" id="CAFBNC010000030">
    <property type="protein sequence ID" value="CAB4933476.1"/>
    <property type="molecule type" value="Genomic_DNA"/>
</dbReference>
<evidence type="ECO:0000259" key="3">
    <source>
        <dbReference type="Pfam" id="PF25583"/>
    </source>
</evidence>
<evidence type="ECO:0000313" key="4">
    <source>
        <dbReference type="EMBL" id="CAB4323223.1"/>
    </source>
</evidence>
<protein>
    <submittedName>
        <fullName evidence="5">Unannotated protein</fullName>
    </submittedName>
</protein>
<evidence type="ECO:0000313" key="5">
    <source>
        <dbReference type="EMBL" id="CAB4933476.1"/>
    </source>
</evidence>
<evidence type="ECO:0000259" key="2">
    <source>
        <dbReference type="Pfam" id="PF19187"/>
    </source>
</evidence>
<reference evidence="5" key="1">
    <citation type="submission" date="2020-05" db="EMBL/GenBank/DDBJ databases">
        <authorList>
            <person name="Chiriac C."/>
            <person name="Salcher M."/>
            <person name="Ghai R."/>
            <person name="Kavagutti S V."/>
        </authorList>
    </citation>
    <scope>NUCLEOTIDE SEQUENCE</scope>
</reference>
<dbReference type="PANTHER" id="PTHR34580:SF1">
    <property type="entry name" value="PROTEIN PAFC"/>
    <property type="match status" value="1"/>
</dbReference>
<dbReference type="Pfam" id="PF13280">
    <property type="entry name" value="WYL"/>
    <property type="match status" value="1"/>
</dbReference>
<organism evidence="5">
    <name type="scientific">freshwater metagenome</name>
    <dbReference type="NCBI Taxonomy" id="449393"/>
    <lineage>
        <taxon>unclassified sequences</taxon>
        <taxon>metagenomes</taxon>
        <taxon>ecological metagenomes</taxon>
    </lineage>
</organism>
<dbReference type="InterPro" id="IPR026881">
    <property type="entry name" value="WYL_dom"/>
</dbReference>
<accession>A0A6J7IRW4</accession>
<dbReference type="PIRSF" id="PIRSF016838">
    <property type="entry name" value="PafC"/>
    <property type="match status" value="1"/>
</dbReference>
<dbReference type="Pfam" id="PF19187">
    <property type="entry name" value="HTH_PafC"/>
    <property type="match status" value="1"/>
</dbReference>
<dbReference type="PANTHER" id="PTHR34580">
    <property type="match status" value="1"/>
</dbReference>
<dbReference type="InterPro" id="IPR028349">
    <property type="entry name" value="PafC-like"/>
</dbReference>
<sequence length="314" mass="34479">MSQKLTARETLERALAIVPWIASQGGTASVEEVCRRFDLEIEQLSSCLATVSMVGVYPYTPDALLEAFVEPDHVYVNLPDYFRRPLRLTPTQTFGLIAAGRALLSVPGADTEGPLARALGKLIAMSGAETAVVIDIDTAPSKLLVALQRAAAERRQVEIEYYTFARDVWSTRIVDPWRVQALDGNWYLEAFCHKADAPRVFRVDRVRAISTIEATFTAPEDLPPLDVFPGDAELPRITLDLTPAGAWVATQYPVESSESLDDGTTRVVLAITAGAWLERLLLRLGDDATVVRASPGIEATRATGARRVLQRYLK</sequence>
<dbReference type="EMBL" id="CAEMXZ010000033">
    <property type="protein sequence ID" value="CAB4323223.1"/>
    <property type="molecule type" value="Genomic_DNA"/>
</dbReference>
<dbReference type="Pfam" id="PF25583">
    <property type="entry name" value="WCX"/>
    <property type="match status" value="1"/>
</dbReference>
<dbReference type="InterPro" id="IPR043839">
    <property type="entry name" value="PafC_HTH"/>
</dbReference>
<feature type="domain" description="WYL" evidence="1">
    <location>
        <begin position="144"/>
        <end position="209"/>
    </location>
</feature>
<name>A0A6J7IRW4_9ZZZZ</name>
<feature type="domain" description="WCX" evidence="3">
    <location>
        <begin position="235"/>
        <end position="291"/>
    </location>
</feature>
<feature type="domain" description="PafC HTH" evidence="2">
    <location>
        <begin position="9"/>
        <end position="122"/>
    </location>
</feature>
<dbReference type="PROSITE" id="PS52050">
    <property type="entry name" value="WYL"/>
    <property type="match status" value="1"/>
</dbReference>
<gene>
    <name evidence="4" type="ORF">UFOPK1392_00974</name>
    <name evidence="5" type="ORF">UFOPK3733_00818</name>
</gene>
<proteinExistence type="predicted"/>
<dbReference type="InterPro" id="IPR051534">
    <property type="entry name" value="CBASS_pafABC_assoc_protein"/>
</dbReference>
<dbReference type="InterPro" id="IPR057727">
    <property type="entry name" value="WCX_dom"/>
</dbReference>